<feature type="binding site" evidence="10">
    <location>
        <position position="17"/>
    </location>
    <ligand>
        <name>Mg(2+)</name>
        <dbReference type="ChEBI" id="CHEBI:18420"/>
    </ligand>
</feature>
<feature type="binding site" description="in other chain" evidence="10">
    <location>
        <position position="280"/>
    </location>
    <ligand>
        <name>L-methionine</name>
        <dbReference type="ChEBI" id="CHEBI:57844"/>
        <note>ligand shared between two neighboring subunits</note>
    </ligand>
</feature>
<dbReference type="InterPro" id="IPR022631">
    <property type="entry name" value="ADOMET_SYNTHASE_CS"/>
</dbReference>
<feature type="binding site" evidence="10">
    <location>
        <position position="276"/>
    </location>
    <ligand>
        <name>ATP</name>
        <dbReference type="ChEBI" id="CHEBI:30616"/>
        <note>ligand shared between two neighboring subunits</note>
    </ligand>
</feature>
<keyword evidence="8 10" id="KW-0460">Magnesium</keyword>
<dbReference type="HAMAP" id="MF_00086">
    <property type="entry name" value="S_AdoMet_synth1"/>
    <property type="match status" value="1"/>
</dbReference>
<evidence type="ECO:0000313" key="17">
    <source>
        <dbReference type="EMBL" id="HIT85184.1"/>
    </source>
</evidence>
<keyword evidence="9 10" id="KW-0630">Potassium</keyword>
<comment type="similarity">
    <text evidence="2 10 12">Belongs to the AdoMet synthase family.</text>
</comment>
<evidence type="ECO:0000256" key="1">
    <source>
        <dbReference type="ARBA" id="ARBA00005224"/>
    </source>
</evidence>
<feature type="binding site" description="in other chain" evidence="10">
    <location>
        <position position="56"/>
    </location>
    <ligand>
        <name>L-methionine</name>
        <dbReference type="ChEBI" id="CHEBI:57844"/>
        <note>ligand shared between two neighboring subunits</note>
    </ligand>
</feature>
<dbReference type="GO" id="GO:0005524">
    <property type="term" value="F:ATP binding"/>
    <property type="evidence" value="ECO:0007669"/>
    <property type="project" value="UniProtKB-UniRule"/>
</dbReference>
<evidence type="ECO:0000256" key="13">
    <source>
        <dbReference type="SAM" id="MobiDB-lite"/>
    </source>
</evidence>
<feature type="domain" description="S-adenosylmethionine synthetase C-terminal" evidence="16">
    <location>
        <begin position="243"/>
        <end position="382"/>
    </location>
</feature>
<dbReference type="PROSITE" id="PS00376">
    <property type="entry name" value="ADOMET_SYNTHASE_1"/>
    <property type="match status" value="1"/>
</dbReference>
<keyword evidence="5 10" id="KW-0479">Metal-binding</keyword>
<evidence type="ECO:0000256" key="12">
    <source>
        <dbReference type="RuleBase" id="RU004462"/>
    </source>
</evidence>
<dbReference type="NCBIfam" id="TIGR01034">
    <property type="entry name" value="metK"/>
    <property type="match status" value="1"/>
</dbReference>
<dbReference type="Pfam" id="PF02772">
    <property type="entry name" value="S-AdoMet_synt_M"/>
    <property type="match status" value="1"/>
</dbReference>
<dbReference type="SUPFAM" id="SSF55973">
    <property type="entry name" value="S-adenosylmethionine synthetase"/>
    <property type="match status" value="3"/>
</dbReference>
<evidence type="ECO:0000256" key="8">
    <source>
        <dbReference type="ARBA" id="ARBA00022842"/>
    </source>
</evidence>
<comment type="catalytic activity">
    <reaction evidence="10">
        <text>L-methionine + ATP + H2O = S-adenosyl-L-methionine + phosphate + diphosphate</text>
        <dbReference type="Rhea" id="RHEA:21080"/>
        <dbReference type="ChEBI" id="CHEBI:15377"/>
        <dbReference type="ChEBI" id="CHEBI:30616"/>
        <dbReference type="ChEBI" id="CHEBI:33019"/>
        <dbReference type="ChEBI" id="CHEBI:43474"/>
        <dbReference type="ChEBI" id="CHEBI:57844"/>
        <dbReference type="ChEBI" id="CHEBI:59789"/>
        <dbReference type="EC" id="2.5.1.6"/>
    </reaction>
</comment>
<evidence type="ECO:0000256" key="9">
    <source>
        <dbReference type="ARBA" id="ARBA00022958"/>
    </source>
</evidence>
<evidence type="ECO:0000256" key="7">
    <source>
        <dbReference type="ARBA" id="ARBA00022840"/>
    </source>
</evidence>
<feature type="domain" description="S-adenosylmethionine synthetase central" evidence="15">
    <location>
        <begin position="125"/>
        <end position="241"/>
    </location>
</feature>
<evidence type="ECO:0000256" key="3">
    <source>
        <dbReference type="ARBA" id="ARBA00022563"/>
    </source>
</evidence>
<dbReference type="PIRSF" id="PIRSF000497">
    <property type="entry name" value="MAT"/>
    <property type="match status" value="1"/>
</dbReference>
<dbReference type="AlphaFoldDB" id="A0A9D1KPU5"/>
<protein>
    <recommendedName>
        <fullName evidence="10">S-adenosylmethionine synthase</fullName>
        <shortName evidence="10">AdoMet synthase</shortName>
        <ecNumber evidence="10">2.5.1.6</ecNumber>
    </recommendedName>
    <alternativeName>
        <fullName evidence="10">MAT</fullName>
    </alternativeName>
    <alternativeName>
        <fullName evidence="10">Methionine adenosyltransferase</fullName>
    </alternativeName>
</protein>
<feature type="binding site" description="in other chain" evidence="10">
    <location>
        <position position="99"/>
    </location>
    <ligand>
        <name>L-methionine</name>
        <dbReference type="ChEBI" id="CHEBI:57844"/>
        <note>ligand shared between two neighboring subunits</note>
    </ligand>
</feature>
<feature type="binding site" description="in other chain" evidence="10">
    <location>
        <begin position="174"/>
        <end position="176"/>
    </location>
    <ligand>
        <name>ATP</name>
        <dbReference type="ChEBI" id="CHEBI:30616"/>
        <note>ligand shared between two neighboring subunits</note>
    </ligand>
</feature>
<dbReference type="EMBL" id="DVLU01000040">
    <property type="protein sequence ID" value="HIT85184.1"/>
    <property type="molecule type" value="Genomic_DNA"/>
</dbReference>
<evidence type="ECO:0000259" key="16">
    <source>
        <dbReference type="Pfam" id="PF02773"/>
    </source>
</evidence>
<feature type="region of interest" description="Disordered" evidence="13">
    <location>
        <begin position="103"/>
        <end position="130"/>
    </location>
</feature>
<dbReference type="Gene3D" id="3.30.300.10">
    <property type="match status" value="3"/>
</dbReference>
<feature type="region of interest" description="Flexible loop" evidence="10">
    <location>
        <begin position="99"/>
        <end position="109"/>
    </location>
</feature>
<evidence type="ECO:0000256" key="6">
    <source>
        <dbReference type="ARBA" id="ARBA00022741"/>
    </source>
</evidence>
<keyword evidence="3 10" id="KW-0554">One-carbon metabolism</keyword>
<evidence type="ECO:0000256" key="10">
    <source>
        <dbReference type="HAMAP-Rule" id="MF_00086"/>
    </source>
</evidence>
<dbReference type="Pfam" id="PF00438">
    <property type="entry name" value="S-AdoMet_synt_N"/>
    <property type="match status" value="1"/>
</dbReference>
<name>A0A9D1KPU5_9FIRM</name>
<dbReference type="EC" id="2.5.1.6" evidence="10"/>
<feature type="binding site" evidence="10">
    <location>
        <position position="249"/>
    </location>
    <ligand>
        <name>L-methionine</name>
        <dbReference type="ChEBI" id="CHEBI:57844"/>
        <note>ligand shared between two neighboring subunits</note>
    </ligand>
</feature>
<dbReference type="GO" id="GO:0000287">
    <property type="term" value="F:magnesium ion binding"/>
    <property type="evidence" value="ECO:0007669"/>
    <property type="project" value="UniProtKB-UniRule"/>
</dbReference>
<evidence type="ECO:0000256" key="5">
    <source>
        <dbReference type="ARBA" id="ARBA00022723"/>
    </source>
</evidence>
<accession>A0A9D1KPU5</accession>
<comment type="caution">
    <text evidence="17">The sequence shown here is derived from an EMBL/GenBank/DDBJ whole genome shotgun (WGS) entry which is preliminary data.</text>
</comment>
<keyword evidence="4 10" id="KW-0808">Transferase</keyword>
<dbReference type="InterPro" id="IPR022628">
    <property type="entry name" value="S-AdoMet_synt_N"/>
</dbReference>
<reference evidence="17" key="2">
    <citation type="journal article" date="2021" name="PeerJ">
        <title>Extensive microbial diversity within the chicken gut microbiome revealed by metagenomics and culture.</title>
        <authorList>
            <person name="Gilroy R."/>
            <person name="Ravi A."/>
            <person name="Getino M."/>
            <person name="Pursley I."/>
            <person name="Horton D.L."/>
            <person name="Alikhan N.F."/>
            <person name="Baker D."/>
            <person name="Gharbi K."/>
            <person name="Hall N."/>
            <person name="Watson M."/>
            <person name="Adriaenssens E.M."/>
            <person name="Foster-Nyarko E."/>
            <person name="Jarju S."/>
            <person name="Secka A."/>
            <person name="Antonio M."/>
            <person name="Oren A."/>
            <person name="Chaudhuri R.R."/>
            <person name="La Ragione R."/>
            <person name="Hildebrand F."/>
            <person name="Pallen M.J."/>
        </authorList>
    </citation>
    <scope>NUCLEOTIDE SEQUENCE</scope>
    <source>
        <strain evidence="17">CHK181-108</strain>
    </source>
</reference>
<dbReference type="InterPro" id="IPR022636">
    <property type="entry name" value="S-AdoMet_synthetase_sfam"/>
</dbReference>
<dbReference type="GO" id="GO:0006556">
    <property type="term" value="P:S-adenosylmethionine biosynthetic process"/>
    <property type="evidence" value="ECO:0007669"/>
    <property type="project" value="UniProtKB-UniRule"/>
</dbReference>
<sequence>MSKRLFTSESVTEGHPDKICDQISDAILDEILKHDPNARVACETTCTTGIISIMGEITTNCYVDFPKIARGVVLDIGYNRAKFGFDGTTCAVVTAIDEQSPDIARGVDSGYENREQGGSDSENETGAGDQGMMFGYACDETPELMPMPISLAHKMAMKLTEVRKEGILDYLRPDGKTQVTVEYDDGVPVRVDTVVVSSQHSPDVDINKLREDIKREVILTSIPKRLLDENTKIFINPTGRFVVGGPNGDSGLTGRKIIVDTYGGYARHGGGAFSGKDPTKVDRSASYAARWVAKNVVAAGLAKRCEIQIAYAIGVAHPISISVDTFGTGAVPEEKIEAAIEKVFDLRPHAIINRLDLRRPIYRRLASYGHMGREDLDVSWEKTDMTDALKKAVEEL</sequence>
<feature type="binding site" evidence="10">
    <location>
        <position position="249"/>
    </location>
    <ligand>
        <name>ATP</name>
        <dbReference type="ChEBI" id="CHEBI:30616"/>
        <note>ligand shared between two neighboring subunits</note>
    </ligand>
</feature>
<keyword evidence="10" id="KW-0963">Cytoplasm</keyword>
<feature type="binding site" description="in other chain" evidence="10">
    <location>
        <begin position="240"/>
        <end position="241"/>
    </location>
    <ligand>
        <name>ATP</name>
        <dbReference type="ChEBI" id="CHEBI:30616"/>
        <note>ligand shared between two neighboring subunits</note>
    </ligand>
</feature>
<reference evidence="17" key="1">
    <citation type="submission" date="2020-10" db="EMBL/GenBank/DDBJ databases">
        <authorList>
            <person name="Gilroy R."/>
        </authorList>
    </citation>
    <scope>NUCLEOTIDE SEQUENCE</scope>
    <source>
        <strain evidence="17">CHK181-108</strain>
    </source>
</reference>
<dbReference type="PANTHER" id="PTHR11964">
    <property type="entry name" value="S-ADENOSYLMETHIONINE SYNTHETASE"/>
    <property type="match status" value="1"/>
</dbReference>
<dbReference type="InterPro" id="IPR022630">
    <property type="entry name" value="S-AdoMet_synt_C"/>
</dbReference>
<dbReference type="Pfam" id="PF02773">
    <property type="entry name" value="S-AdoMet_synt_C"/>
    <property type="match status" value="1"/>
</dbReference>
<feature type="binding site" description="in other chain" evidence="10">
    <location>
        <begin position="255"/>
        <end position="256"/>
    </location>
    <ligand>
        <name>ATP</name>
        <dbReference type="ChEBI" id="CHEBI:30616"/>
        <note>ligand shared between two neighboring subunits</note>
    </ligand>
</feature>
<dbReference type="GO" id="GO:0005737">
    <property type="term" value="C:cytoplasm"/>
    <property type="evidence" value="ECO:0007669"/>
    <property type="project" value="UniProtKB-SubCell"/>
</dbReference>
<dbReference type="InterPro" id="IPR002133">
    <property type="entry name" value="S-AdoMet_synthetase"/>
</dbReference>
<feature type="binding site" evidence="10">
    <location>
        <position position="272"/>
    </location>
    <ligand>
        <name>ATP</name>
        <dbReference type="ChEBI" id="CHEBI:30616"/>
        <note>ligand shared between two neighboring subunits</note>
    </ligand>
</feature>
<dbReference type="CDD" id="cd18079">
    <property type="entry name" value="S-AdoMet_synt"/>
    <property type="match status" value="1"/>
</dbReference>
<gene>
    <name evidence="10" type="primary">metK</name>
    <name evidence="17" type="ORF">IAA60_04660</name>
</gene>
<keyword evidence="6 10" id="KW-0547">Nucleotide-binding</keyword>
<comment type="function">
    <text evidence="10">Catalyzes the formation of S-adenosylmethionine (AdoMet) from methionine and ATP. The overall synthetic reaction is composed of two sequential steps, AdoMet formation and the subsequent tripolyphosphate hydrolysis which occurs prior to release of AdoMet from the enzyme.</text>
</comment>
<proteinExistence type="inferred from homology"/>
<dbReference type="InterPro" id="IPR022629">
    <property type="entry name" value="S-AdoMet_synt_central"/>
</dbReference>
<feature type="domain" description="S-adenosylmethionine synthetase N-terminal" evidence="14">
    <location>
        <begin position="4"/>
        <end position="101"/>
    </location>
</feature>
<evidence type="ECO:0000313" key="18">
    <source>
        <dbReference type="Proteomes" id="UP000824165"/>
    </source>
</evidence>
<evidence type="ECO:0000259" key="15">
    <source>
        <dbReference type="Pfam" id="PF02772"/>
    </source>
</evidence>
<dbReference type="Proteomes" id="UP000824165">
    <property type="component" value="Unassembled WGS sequence"/>
</dbReference>
<keyword evidence="7 10" id="KW-0067">ATP-binding</keyword>
<evidence type="ECO:0000259" key="14">
    <source>
        <dbReference type="Pfam" id="PF00438"/>
    </source>
</evidence>
<comment type="subunit">
    <text evidence="10">Homotetramer; dimer of dimers.</text>
</comment>
<dbReference type="GO" id="GO:0004478">
    <property type="term" value="F:methionine adenosyltransferase activity"/>
    <property type="evidence" value="ECO:0007669"/>
    <property type="project" value="UniProtKB-UniRule"/>
</dbReference>
<organism evidence="17 18">
    <name type="scientific">Candidatus Ornithomonoglobus intestinigallinarum</name>
    <dbReference type="NCBI Taxonomy" id="2840894"/>
    <lineage>
        <taxon>Bacteria</taxon>
        <taxon>Bacillati</taxon>
        <taxon>Bacillota</taxon>
        <taxon>Clostridia</taxon>
        <taxon>Candidatus Ornithomonoglobus</taxon>
    </lineage>
</organism>
<comment type="cofactor">
    <cofactor evidence="10">
        <name>K(+)</name>
        <dbReference type="ChEBI" id="CHEBI:29103"/>
    </cofactor>
    <text evidence="10">Binds 1 potassium ion per subunit.</text>
</comment>
<dbReference type="PROSITE" id="PS00377">
    <property type="entry name" value="ADOMET_SYNTHASE_2"/>
    <property type="match status" value="1"/>
</dbReference>
<comment type="cofactor">
    <cofactor evidence="10">
        <name>Mg(2+)</name>
        <dbReference type="ChEBI" id="CHEBI:18420"/>
    </cofactor>
    <text evidence="10">Binds 2 divalent ions per subunit.</text>
</comment>
<dbReference type="GO" id="GO:0006730">
    <property type="term" value="P:one-carbon metabolic process"/>
    <property type="evidence" value="ECO:0007669"/>
    <property type="project" value="UniProtKB-KW"/>
</dbReference>
<feature type="binding site" description="in other chain" evidence="10">
    <location>
        <position position="15"/>
    </location>
    <ligand>
        <name>ATP</name>
        <dbReference type="ChEBI" id="CHEBI:30616"/>
        <note>ligand shared between two neighboring subunits</note>
    </ligand>
</feature>
<feature type="binding site" evidence="10">
    <location>
        <position position="43"/>
    </location>
    <ligand>
        <name>K(+)</name>
        <dbReference type="ChEBI" id="CHEBI:29103"/>
    </ligand>
</feature>
<evidence type="ECO:0000256" key="11">
    <source>
        <dbReference type="RuleBase" id="RU000542"/>
    </source>
</evidence>
<comment type="pathway">
    <text evidence="1 10">Amino-acid biosynthesis; S-adenosyl-L-methionine biosynthesis; S-adenosyl-L-methionine from L-methionine: step 1/1.</text>
</comment>
<comment type="subcellular location">
    <subcellularLocation>
        <location evidence="10 11">Cytoplasm</location>
    </subcellularLocation>
</comment>
<evidence type="ECO:0000256" key="4">
    <source>
        <dbReference type="ARBA" id="ARBA00022679"/>
    </source>
</evidence>
<dbReference type="FunFam" id="3.30.300.10:FF:000003">
    <property type="entry name" value="S-adenosylmethionine synthase"/>
    <property type="match status" value="1"/>
</dbReference>
<evidence type="ECO:0000256" key="2">
    <source>
        <dbReference type="ARBA" id="ARBA00009685"/>
    </source>
</evidence>